<accession>A0A5E8CHP9</accession>
<name>A0A5E8CHP9_9ZZZZ</name>
<dbReference type="Gene3D" id="1.20.272.10">
    <property type="match status" value="1"/>
</dbReference>
<sequence>MDITNWFSTKVQVTDSTLPRFFILNEPGKVEIKYNLDNIKNYINIANIKWKWGKIPLKIMISKNISDYTKHVFPEYNLKNKKNIIPILKSNVQKCIRRSKETKAVASAYLLLNIDPSSILRRLPIIYIEDVHLDKSFVGIVWYMIAVSKGYMLSNKDVEWILGVVSVLARNNYREKLNKQDKKSIENIEEFISKIPKNYYQLNFNVIWALLIRHSYGGMKCDMRLILDTIKAYNIKVVSEIKIEPIKITSQISSFSSKHIILPSVDFHCTNILTLLLKKYQLDNSYFKVYRECIWFNRSSISDKIDLNGKTKYINHIDLYKCIKRDLDTLSTQIINNTFV</sequence>
<organism evidence="1">
    <name type="scientific">seawater metagenome</name>
    <dbReference type="NCBI Taxonomy" id="1561972"/>
    <lineage>
        <taxon>unclassified sequences</taxon>
        <taxon>metagenomes</taxon>
        <taxon>ecological metagenomes</taxon>
    </lineage>
</organism>
<dbReference type="AlphaFoldDB" id="A0A5E8CHP9"/>
<reference evidence="1" key="1">
    <citation type="submission" date="2019-09" db="EMBL/GenBank/DDBJ databases">
        <authorList>
            <person name="Needham M D."/>
        </authorList>
    </citation>
    <scope>NUCLEOTIDE SEQUENCE</scope>
</reference>
<dbReference type="EMBL" id="CABVLZ010000002">
    <property type="protein sequence ID" value="VVU94893.1"/>
    <property type="molecule type" value="Genomic_DNA"/>
</dbReference>
<gene>
    <name evidence="1" type="ORF">CPAV1605_618</name>
</gene>
<proteinExistence type="predicted"/>
<evidence type="ECO:0000313" key="1">
    <source>
        <dbReference type="EMBL" id="VVU94893.1"/>
    </source>
</evidence>
<protein>
    <submittedName>
        <fullName evidence="1">Uncharacterized protein</fullName>
    </submittedName>
</protein>